<accession>A0A382CIK1</accession>
<keyword evidence="2" id="KW-0175">Coiled coil</keyword>
<dbReference type="Pfam" id="PF24568">
    <property type="entry name" value="CC_PcsB"/>
    <property type="match status" value="1"/>
</dbReference>
<dbReference type="Gene3D" id="6.10.250.3150">
    <property type="match status" value="1"/>
</dbReference>
<evidence type="ECO:0000259" key="3">
    <source>
        <dbReference type="Pfam" id="PF24568"/>
    </source>
</evidence>
<sequence>MLRLKRAITVVLITTALTFPARGQLYPSTSNDLSDQIDLQASEEEVLEIERNAELERKRHQKRETQQERNKLIKKENSLLKQLQQIDIKLSIARKEITEYKQKIQDYTLKAEKLQLDLQALKIQYQQYKKRLAKRIRAIYKMGYGRQTNQMLKLLISSENFGDLLKRYKYASATAATDQQLLQTLENQQTKIIETHITWESQIRQIETVSKAAENKQLNIINQKKEREELLKTYQSQRVVYDQTLTELKAAVSGLEELLGVVSTETITEKAEELTGVKKDLLGNIRWPVIGKIVRNQNPHDHGITIQAKSGTEVHCIADGIVARTIPSVVG</sequence>
<evidence type="ECO:0000313" key="4">
    <source>
        <dbReference type="EMBL" id="SVB25137.1"/>
    </source>
</evidence>
<proteinExistence type="predicted"/>
<dbReference type="EMBL" id="UINC01034382">
    <property type="protein sequence ID" value="SVB25137.1"/>
    <property type="molecule type" value="Genomic_DNA"/>
</dbReference>
<name>A0A382CIK1_9ZZZZ</name>
<dbReference type="InterPro" id="IPR057309">
    <property type="entry name" value="PcsB_CC"/>
</dbReference>
<dbReference type="AlphaFoldDB" id="A0A382CIK1"/>
<evidence type="ECO:0000256" key="2">
    <source>
        <dbReference type="SAM" id="Coils"/>
    </source>
</evidence>
<organism evidence="4">
    <name type="scientific">marine metagenome</name>
    <dbReference type="NCBI Taxonomy" id="408172"/>
    <lineage>
        <taxon>unclassified sequences</taxon>
        <taxon>metagenomes</taxon>
        <taxon>ecological metagenomes</taxon>
    </lineage>
</organism>
<reference evidence="4" key="1">
    <citation type="submission" date="2018-05" db="EMBL/GenBank/DDBJ databases">
        <authorList>
            <person name="Lanie J.A."/>
            <person name="Ng W.-L."/>
            <person name="Kazmierczak K.M."/>
            <person name="Andrzejewski T.M."/>
            <person name="Davidsen T.M."/>
            <person name="Wayne K.J."/>
            <person name="Tettelin H."/>
            <person name="Glass J.I."/>
            <person name="Rusch D."/>
            <person name="Podicherti R."/>
            <person name="Tsui H.-C.T."/>
            <person name="Winkler M.E."/>
        </authorList>
    </citation>
    <scope>NUCLEOTIDE SEQUENCE</scope>
</reference>
<evidence type="ECO:0000256" key="1">
    <source>
        <dbReference type="ARBA" id="ARBA00022729"/>
    </source>
</evidence>
<feature type="coiled-coil region" evidence="2">
    <location>
        <begin position="39"/>
        <end position="138"/>
    </location>
</feature>
<feature type="non-terminal residue" evidence="4">
    <location>
        <position position="331"/>
    </location>
</feature>
<feature type="domain" description="Peptidoglycan hydrolase PcsB coiled-coil" evidence="3">
    <location>
        <begin position="121"/>
        <end position="192"/>
    </location>
</feature>
<keyword evidence="1" id="KW-0732">Signal</keyword>
<gene>
    <name evidence="4" type="ORF">METZ01_LOCUS177991</name>
</gene>
<protein>
    <recommendedName>
        <fullName evidence="3">Peptidoglycan hydrolase PcsB coiled-coil domain-containing protein</fullName>
    </recommendedName>
</protein>